<dbReference type="InterPro" id="IPR008972">
    <property type="entry name" value="Cupredoxin"/>
</dbReference>
<name>A0A318TFL4_9BACL</name>
<feature type="domain" description="EfeO-type cupredoxin-like" evidence="4">
    <location>
        <begin position="181"/>
        <end position="280"/>
    </location>
</feature>
<evidence type="ECO:0000256" key="1">
    <source>
        <dbReference type="ARBA" id="ARBA00022723"/>
    </source>
</evidence>
<keyword evidence="2" id="KW-0186">Copper</keyword>
<dbReference type="RefSeq" id="WP_107937405.1">
    <property type="nucleotide sequence ID" value="NZ_CP085009.1"/>
</dbReference>
<dbReference type="InterPro" id="IPR028096">
    <property type="entry name" value="EfeO_Cupredoxin"/>
</dbReference>
<protein>
    <recommendedName>
        <fullName evidence="4">EfeO-type cupredoxin-like domain-containing protein</fullName>
    </recommendedName>
</protein>
<comment type="caution">
    <text evidence="5">The sequence shown here is derived from an EMBL/GenBank/DDBJ whole genome shotgun (WGS) entry which is preliminary data.</text>
</comment>
<dbReference type="InterPro" id="IPR050845">
    <property type="entry name" value="Cu-binding_ET"/>
</dbReference>
<keyword evidence="3" id="KW-0812">Transmembrane</keyword>
<dbReference type="InterPro" id="IPR028871">
    <property type="entry name" value="BlueCu_1_BS"/>
</dbReference>
<accession>A0A318TFL4</accession>
<keyword evidence="1" id="KW-0479">Metal-binding</keyword>
<evidence type="ECO:0000256" key="2">
    <source>
        <dbReference type="ARBA" id="ARBA00023008"/>
    </source>
</evidence>
<feature type="transmembrane region" description="Helical" evidence="3">
    <location>
        <begin position="148"/>
        <end position="165"/>
    </location>
</feature>
<dbReference type="Gene3D" id="2.60.40.420">
    <property type="entry name" value="Cupredoxins - blue copper proteins"/>
    <property type="match status" value="1"/>
</dbReference>
<dbReference type="PROSITE" id="PS00196">
    <property type="entry name" value="COPPER_BLUE"/>
    <property type="match status" value="1"/>
</dbReference>
<dbReference type="Proteomes" id="UP000247416">
    <property type="component" value="Unassembled WGS sequence"/>
</dbReference>
<evidence type="ECO:0000256" key="3">
    <source>
        <dbReference type="SAM" id="Phobius"/>
    </source>
</evidence>
<gene>
    <name evidence="5" type="ORF">BJ095_13914</name>
</gene>
<organism evidence="5 6">
    <name type="scientific">Ureibacillus chungkukjangi</name>
    <dbReference type="NCBI Taxonomy" id="1202712"/>
    <lineage>
        <taxon>Bacteria</taxon>
        <taxon>Bacillati</taxon>
        <taxon>Bacillota</taxon>
        <taxon>Bacilli</taxon>
        <taxon>Bacillales</taxon>
        <taxon>Caryophanaceae</taxon>
        <taxon>Ureibacillus</taxon>
    </lineage>
</organism>
<evidence type="ECO:0000259" key="4">
    <source>
        <dbReference type="Pfam" id="PF13473"/>
    </source>
</evidence>
<dbReference type="AlphaFoldDB" id="A0A318TFL4"/>
<keyword evidence="6" id="KW-1185">Reference proteome</keyword>
<dbReference type="PANTHER" id="PTHR38439:SF3">
    <property type="entry name" value="COPPER-RESISTANT CUPROPROTEIN COPI"/>
    <property type="match status" value="1"/>
</dbReference>
<feature type="transmembrane region" description="Helical" evidence="3">
    <location>
        <begin position="6"/>
        <end position="25"/>
    </location>
</feature>
<feature type="transmembrane region" description="Helical" evidence="3">
    <location>
        <begin position="87"/>
        <end position="106"/>
    </location>
</feature>
<dbReference type="EMBL" id="QJTJ01000039">
    <property type="protein sequence ID" value="PYF02637.1"/>
    <property type="molecule type" value="Genomic_DNA"/>
</dbReference>
<dbReference type="OrthoDB" id="9816061at2"/>
<reference evidence="5 6" key="1">
    <citation type="submission" date="2018-06" db="EMBL/GenBank/DDBJ databases">
        <title>Genomic Encyclopedia of Archaeal and Bacterial Type Strains, Phase II (KMG-II): from individual species to whole genera.</title>
        <authorList>
            <person name="Goeker M."/>
        </authorList>
    </citation>
    <scope>NUCLEOTIDE SEQUENCE [LARGE SCALE GENOMIC DNA]</scope>
    <source>
        <strain evidence="5 6">KACC 16626</strain>
    </source>
</reference>
<feature type="transmembrane region" description="Helical" evidence="3">
    <location>
        <begin position="62"/>
        <end position="80"/>
    </location>
</feature>
<dbReference type="GO" id="GO:0046872">
    <property type="term" value="F:metal ion binding"/>
    <property type="evidence" value="ECO:0007669"/>
    <property type="project" value="UniProtKB-KW"/>
</dbReference>
<feature type="transmembrane region" description="Helical" evidence="3">
    <location>
        <begin position="32"/>
        <end position="56"/>
    </location>
</feature>
<dbReference type="PANTHER" id="PTHR38439">
    <property type="entry name" value="AURACYANIN-B"/>
    <property type="match status" value="1"/>
</dbReference>
<dbReference type="SUPFAM" id="SSF49503">
    <property type="entry name" value="Cupredoxins"/>
    <property type="match status" value="1"/>
</dbReference>
<keyword evidence="3" id="KW-0472">Membrane</keyword>
<proteinExistence type="predicted"/>
<dbReference type="Pfam" id="PF13473">
    <property type="entry name" value="Cupredoxin_1"/>
    <property type="match status" value="1"/>
</dbReference>
<sequence length="293" mass="32123">MTFTVLLTFLLILIFTSKLIIDTVLYRKKITIMAGMMISMVLGMMVGFTTGIITGILLTDAFFYSTIISAFVGIATGFIVGVPIGWLAIFDGILAGLMGGTMGAMIGAMMDSEYHDQLIKLTLILYVAIMLLLYRIMQKQIIKKQSLLSNPIVLTFLFLITIVTYNQSGSFVPTSKSNQVDGSIRNLVVTANDNIFLPDKIKVKAGEKLKITLDNIGKSEHDFEIVNIEATSIETQSSQHHHNKGNNQIHIHSLPGEKQAISFIPVTPGEYKYVCTIPGHAESGMIGSIEVTL</sequence>
<evidence type="ECO:0000313" key="6">
    <source>
        <dbReference type="Proteomes" id="UP000247416"/>
    </source>
</evidence>
<feature type="transmembrane region" description="Helical" evidence="3">
    <location>
        <begin position="118"/>
        <end position="136"/>
    </location>
</feature>
<evidence type="ECO:0000313" key="5">
    <source>
        <dbReference type="EMBL" id="PYF02637.1"/>
    </source>
</evidence>
<keyword evidence="3" id="KW-1133">Transmembrane helix</keyword>